<dbReference type="EMBL" id="LRQB01000026">
    <property type="protein sequence ID" value="KXA21771.1"/>
    <property type="molecule type" value="Genomic_DNA"/>
</dbReference>
<name>A0A133NZQ1_GARVA</name>
<dbReference type="Proteomes" id="UP000070687">
    <property type="component" value="Unassembled WGS sequence"/>
</dbReference>
<reference evidence="2 3" key="1">
    <citation type="submission" date="2016-01" db="EMBL/GenBank/DDBJ databases">
        <authorList>
            <person name="Oliw E.H."/>
        </authorList>
    </citation>
    <scope>NUCLEOTIDE SEQUENCE [LARGE SCALE GENOMIC DNA]</scope>
    <source>
        <strain evidence="2 3">PSS_7772B</strain>
    </source>
</reference>
<feature type="region of interest" description="Disordered" evidence="1">
    <location>
        <begin position="55"/>
        <end position="75"/>
    </location>
</feature>
<evidence type="ECO:0000313" key="3">
    <source>
        <dbReference type="Proteomes" id="UP000070687"/>
    </source>
</evidence>
<dbReference type="AlphaFoldDB" id="A0A133NZQ1"/>
<proteinExistence type="predicted"/>
<evidence type="ECO:0000256" key="1">
    <source>
        <dbReference type="SAM" id="MobiDB-lite"/>
    </source>
</evidence>
<feature type="compositionally biased region" description="Basic and acidic residues" evidence="1">
    <location>
        <begin position="64"/>
        <end position="75"/>
    </location>
</feature>
<evidence type="ECO:0000313" key="2">
    <source>
        <dbReference type="EMBL" id="KXA21771.1"/>
    </source>
</evidence>
<sequence length="75" mass="9190">MLIRIIASYNISYLTFVYNNKQMTINKYSKALLRRKQYLQEDLRTVTQKNYAKKLHIRSKAQHTRNDQLRYAREH</sequence>
<organism evidence="2 3">
    <name type="scientific">Gardnerella vaginalis</name>
    <dbReference type="NCBI Taxonomy" id="2702"/>
    <lineage>
        <taxon>Bacteria</taxon>
        <taxon>Bacillati</taxon>
        <taxon>Actinomycetota</taxon>
        <taxon>Actinomycetes</taxon>
        <taxon>Bifidobacteriales</taxon>
        <taxon>Bifidobacteriaceae</taxon>
        <taxon>Gardnerella</taxon>
    </lineage>
</organism>
<gene>
    <name evidence="2" type="ORF">HMPREF3208_00458</name>
</gene>
<comment type="caution">
    <text evidence="2">The sequence shown here is derived from an EMBL/GenBank/DDBJ whole genome shotgun (WGS) entry which is preliminary data.</text>
</comment>
<protein>
    <submittedName>
        <fullName evidence="2">Uncharacterized protein</fullName>
    </submittedName>
</protein>
<accession>A0A133NZQ1</accession>